<keyword evidence="3" id="KW-1185">Reference proteome</keyword>
<evidence type="ECO:0000313" key="2">
    <source>
        <dbReference type="EMBL" id="MEQ1408738.1"/>
    </source>
</evidence>
<dbReference type="PANTHER" id="PTHR43459">
    <property type="entry name" value="ENOYL-COA HYDRATASE"/>
    <property type="match status" value="1"/>
</dbReference>
<comment type="caution">
    <text evidence="2">The sequence shown here is derived from an EMBL/GenBank/DDBJ whole genome shotgun (WGS) entry which is preliminary data.</text>
</comment>
<dbReference type="Gene3D" id="3.90.226.10">
    <property type="entry name" value="2-enoyl-CoA Hydratase, Chain A, domain 1"/>
    <property type="match status" value="1"/>
</dbReference>
<dbReference type="RefSeq" id="WP_210057160.1">
    <property type="nucleotide sequence ID" value="NZ_JBEAAL010000030.1"/>
</dbReference>
<dbReference type="EMBL" id="JBEAAL010000030">
    <property type="protein sequence ID" value="MEQ1408738.1"/>
    <property type="molecule type" value="Genomic_DNA"/>
</dbReference>
<dbReference type="PANTHER" id="PTHR43459:SF1">
    <property type="entry name" value="EG:BACN32G11.4 PROTEIN"/>
    <property type="match status" value="1"/>
</dbReference>
<dbReference type="InterPro" id="IPR014748">
    <property type="entry name" value="Enoyl-CoA_hydra_C"/>
</dbReference>
<evidence type="ECO:0000256" key="1">
    <source>
        <dbReference type="ARBA" id="ARBA00005254"/>
    </source>
</evidence>
<dbReference type="CDD" id="cd06558">
    <property type="entry name" value="crotonase-like"/>
    <property type="match status" value="1"/>
</dbReference>
<reference evidence="2 3" key="1">
    <citation type="submission" date="2024-05" db="EMBL/GenBank/DDBJ databases">
        <title>Neorhizobium sp. Rsf11, a plant growth promoting and heavy metal resistant PAH-degrader.</title>
        <authorList>
            <person name="Golubev S.N."/>
            <person name="Muratova A.Y."/>
            <person name="Markelova M.I."/>
        </authorList>
    </citation>
    <scope>NUCLEOTIDE SEQUENCE [LARGE SCALE GENOMIC DNA]</scope>
    <source>
        <strain evidence="2 3">Rsf11</strain>
    </source>
</reference>
<dbReference type="InterPro" id="IPR001753">
    <property type="entry name" value="Enoyl-CoA_hydra/iso"/>
</dbReference>
<comment type="similarity">
    <text evidence="1">Belongs to the enoyl-CoA hydratase/isomerase family.</text>
</comment>
<proteinExistence type="inferred from homology"/>
<protein>
    <submittedName>
        <fullName evidence="2">Enoyl-CoA hydratase/isomerase family protein</fullName>
    </submittedName>
</protein>
<evidence type="ECO:0000313" key="3">
    <source>
        <dbReference type="Proteomes" id="UP001496627"/>
    </source>
</evidence>
<sequence length="253" mass="27331">MTGIAAALEEGLLILTMDEPERCNPVGHAVRRRLVQLLSDAEHDRAVHAVVLTGAGGHFSTGGDIRDQKAVTNIAEARDRFSVVKDLVGRMVRFPKPLVSAVEGWAAGGGFALALACETVVAAETARFASSFGKIGLIPSMGLLATLPARIGFARAPYHPRLGNDRCAGGVPPRLRGRTRTGRWSACRSQGFRRHCGRSCAFAEAYVKDFLALEVDRALEFERQIQPTLLFSADALEGRAAFFEKRAAVFRGE</sequence>
<name>A0ABV0MAK1_9HYPH</name>
<dbReference type="SUPFAM" id="SSF52096">
    <property type="entry name" value="ClpP/crotonase"/>
    <property type="match status" value="1"/>
</dbReference>
<gene>
    <name evidence="2" type="ORF">ABK249_27775</name>
</gene>
<dbReference type="Pfam" id="PF00378">
    <property type="entry name" value="ECH_1"/>
    <property type="match status" value="1"/>
</dbReference>
<dbReference type="Proteomes" id="UP001496627">
    <property type="component" value="Unassembled WGS sequence"/>
</dbReference>
<dbReference type="Gene3D" id="1.10.12.10">
    <property type="entry name" value="Lyase 2-enoyl-coa Hydratase, Chain A, domain 2"/>
    <property type="match status" value="1"/>
</dbReference>
<dbReference type="InterPro" id="IPR029045">
    <property type="entry name" value="ClpP/crotonase-like_dom_sf"/>
</dbReference>
<organism evidence="2 3">
    <name type="scientific">Neorhizobium phenanthreniclasticum</name>
    <dbReference type="NCBI Taxonomy" id="3157917"/>
    <lineage>
        <taxon>Bacteria</taxon>
        <taxon>Pseudomonadati</taxon>
        <taxon>Pseudomonadota</taxon>
        <taxon>Alphaproteobacteria</taxon>
        <taxon>Hyphomicrobiales</taxon>
        <taxon>Rhizobiaceae</taxon>
        <taxon>Rhizobium/Agrobacterium group</taxon>
        <taxon>Neorhizobium</taxon>
    </lineage>
</organism>
<accession>A0ABV0MAK1</accession>